<keyword evidence="6" id="KW-0560">Oxidoreductase</keyword>
<comment type="cofactor">
    <cofactor evidence="1">
        <name>FMN</name>
        <dbReference type="ChEBI" id="CHEBI:58210"/>
    </cofactor>
</comment>
<dbReference type="NCBIfam" id="TIGR00737">
    <property type="entry name" value="nifR3_yhdG"/>
    <property type="match status" value="1"/>
</dbReference>
<evidence type="ECO:0000256" key="1">
    <source>
        <dbReference type="ARBA" id="ARBA00001917"/>
    </source>
</evidence>
<dbReference type="PANTHER" id="PTHR45846">
    <property type="entry name" value="TRNA-DIHYDROURIDINE(47) SYNTHASE [NAD(P)(+)]-LIKE"/>
    <property type="match status" value="1"/>
</dbReference>
<evidence type="ECO:0000256" key="4">
    <source>
        <dbReference type="ARBA" id="ARBA00022694"/>
    </source>
</evidence>
<evidence type="ECO:0000256" key="2">
    <source>
        <dbReference type="ARBA" id="ARBA00022630"/>
    </source>
</evidence>
<sequence length="399" mass="42043">MSTALDAAAPVGAPATPAPAVAPLRIGPHVSATPVVLAPMAGVTNAAFRRLCREHGRGFYVSEMTTSRALVERTPESMRLVTFDPDEHPRSVQLYGVDPATVAAAVRMVVSEGLADHVDLNFGCPVPKVTRKGGGAALPWKSSLFAAIVRAAVTEAAREGVPVTVKMRKGVDEDHLTHLDAGRAAEAEGVAAVALHGRTAAQHYSGQADWDAIARLKEAVTSVPVLGNGDVWSAEDALEMVRRTGCDGVVVGRGCLGRPWLFADLEAAFAGRGERVRPGLGQVAATVRRHAELLVEHYGDELKGCRDIRKHIAWYFKGYVVGGDLRARLGLVDTLAALDELLATLDADQLHPGAGAEGPRGRAGSPQRVALPEGWLEDRELCGAALDVVRQAELSVSGG</sequence>
<keyword evidence="9" id="KW-1185">Reference proteome</keyword>
<dbReference type="PANTHER" id="PTHR45846:SF1">
    <property type="entry name" value="TRNA-DIHYDROURIDINE(47) SYNTHASE [NAD(P)(+)]-LIKE"/>
    <property type="match status" value="1"/>
</dbReference>
<keyword evidence="5" id="KW-0521">NADP</keyword>
<proteinExistence type="predicted"/>
<evidence type="ECO:0000256" key="5">
    <source>
        <dbReference type="ARBA" id="ARBA00022857"/>
    </source>
</evidence>
<protein>
    <submittedName>
        <fullName evidence="8">tRNA dihydrouridine synthase DusB</fullName>
    </submittedName>
</protein>
<evidence type="ECO:0000256" key="6">
    <source>
        <dbReference type="ARBA" id="ARBA00023002"/>
    </source>
</evidence>
<evidence type="ECO:0000313" key="8">
    <source>
        <dbReference type="EMBL" id="GAA4985144.1"/>
    </source>
</evidence>
<evidence type="ECO:0000259" key="7">
    <source>
        <dbReference type="Pfam" id="PF01207"/>
    </source>
</evidence>
<dbReference type="EMBL" id="BAABIL010000393">
    <property type="protein sequence ID" value="GAA4985144.1"/>
    <property type="molecule type" value="Genomic_DNA"/>
</dbReference>
<dbReference type="RefSeq" id="WP_345712931.1">
    <property type="nucleotide sequence ID" value="NZ_BAABIL010000393.1"/>
</dbReference>
<evidence type="ECO:0000313" key="9">
    <source>
        <dbReference type="Proteomes" id="UP001501195"/>
    </source>
</evidence>
<dbReference type="InterPro" id="IPR035587">
    <property type="entry name" value="DUS-like_FMN-bd"/>
</dbReference>
<dbReference type="Pfam" id="PF01207">
    <property type="entry name" value="Dus"/>
    <property type="match status" value="1"/>
</dbReference>
<name>A0ABP9I1K0_9ACTN</name>
<accession>A0ABP9I1K0</accession>
<dbReference type="Gene3D" id="1.10.1200.80">
    <property type="entry name" value="Putative flavin oxidoreducatase, domain 2"/>
    <property type="match status" value="1"/>
</dbReference>
<comment type="caution">
    <text evidence="8">The sequence shown here is derived from an EMBL/GenBank/DDBJ whole genome shotgun (WGS) entry which is preliminary data.</text>
</comment>
<dbReference type="Proteomes" id="UP001501195">
    <property type="component" value="Unassembled WGS sequence"/>
</dbReference>
<dbReference type="InterPro" id="IPR018517">
    <property type="entry name" value="tRNA_hU_synthase_CS"/>
</dbReference>
<dbReference type="InterPro" id="IPR004652">
    <property type="entry name" value="DusB-like"/>
</dbReference>
<gene>
    <name evidence="8" type="primary">dusB</name>
    <name evidence="8" type="ORF">GCM10023225_25040</name>
</gene>
<feature type="domain" description="DUS-like FMN-binding" evidence="7">
    <location>
        <begin position="37"/>
        <end position="332"/>
    </location>
</feature>
<keyword evidence="4" id="KW-0819">tRNA processing</keyword>
<dbReference type="Gene3D" id="3.20.20.70">
    <property type="entry name" value="Aldolase class I"/>
    <property type="match status" value="1"/>
</dbReference>
<organism evidence="8 9">
    <name type="scientific">Kineococcus glutinatus</name>
    <dbReference type="NCBI Taxonomy" id="1070872"/>
    <lineage>
        <taxon>Bacteria</taxon>
        <taxon>Bacillati</taxon>
        <taxon>Actinomycetota</taxon>
        <taxon>Actinomycetes</taxon>
        <taxon>Kineosporiales</taxon>
        <taxon>Kineosporiaceae</taxon>
        <taxon>Kineococcus</taxon>
    </lineage>
</organism>
<dbReference type="PROSITE" id="PS01136">
    <property type="entry name" value="UPF0034"/>
    <property type="match status" value="1"/>
</dbReference>
<keyword evidence="2" id="KW-0285">Flavoprotein</keyword>
<keyword evidence="3" id="KW-0288">FMN</keyword>
<dbReference type="SUPFAM" id="SSF51395">
    <property type="entry name" value="FMN-linked oxidoreductases"/>
    <property type="match status" value="1"/>
</dbReference>
<reference evidence="9" key="1">
    <citation type="journal article" date="2019" name="Int. J. Syst. Evol. Microbiol.">
        <title>The Global Catalogue of Microorganisms (GCM) 10K type strain sequencing project: providing services to taxonomists for standard genome sequencing and annotation.</title>
        <authorList>
            <consortium name="The Broad Institute Genomics Platform"/>
            <consortium name="The Broad Institute Genome Sequencing Center for Infectious Disease"/>
            <person name="Wu L."/>
            <person name="Ma J."/>
        </authorList>
    </citation>
    <scope>NUCLEOTIDE SEQUENCE [LARGE SCALE GENOMIC DNA]</scope>
    <source>
        <strain evidence="9">JCM 18126</strain>
    </source>
</reference>
<evidence type="ECO:0000256" key="3">
    <source>
        <dbReference type="ARBA" id="ARBA00022643"/>
    </source>
</evidence>
<dbReference type="InterPro" id="IPR024036">
    <property type="entry name" value="tRNA-dHydroUridine_Synthase_C"/>
</dbReference>
<dbReference type="InterPro" id="IPR013785">
    <property type="entry name" value="Aldolase_TIM"/>
</dbReference>
<dbReference type="CDD" id="cd02801">
    <property type="entry name" value="DUS_like_FMN"/>
    <property type="match status" value="1"/>
</dbReference>